<dbReference type="AlphaFoldDB" id="A0A6D2I9K6"/>
<dbReference type="InterPro" id="IPR036875">
    <property type="entry name" value="Znf_CCHC_sf"/>
</dbReference>
<dbReference type="PANTHER" id="PTHR47592">
    <property type="entry name" value="PBF68 PROTEIN"/>
    <property type="match status" value="1"/>
</dbReference>
<evidence type="ECO:0000256" key="1">
    <source>
        <dbReference type="PROSITE-ProRule" id="PRU00047"/>
    </source>
</evidence>
<sequence>MAKEQTGGDDRKWTRRRSEQSDVERNLTEQSIEHKETECLRKMLKLRAAFLSKKNSLFLEIFCSAKSKEREYNDSAGQKTIGEGHYVRGRTESRSTNNAGKSNKHQSRSKSKDGKRVCWICGKEGHFKKQCYKWLERNKGKSHSQDNGESALARDDAQDLLGLVACEVNLMQGRNEKEEWVLDTCCSFHMTPRRDVFIDFKEVSSGKFKMANSTHSDVKGIGSVRFLNPDGTTFVLHDVRFMPEIGRNLISNILFAK</sequence>
<keyword evidence="1" id="KW-0862">Zinc</keyword>
<keyword evidence="1" id="KW-0863">Zinc-finger</keyword>
<evidence type="ECO:0000313" key="5">
    <source>
        <dbReference type="Proteomes" id="UP000467841"/>
    </source>
</evidence>
<comment type="caution">
    <text evidence="4">The sequence shown here is derived from an EMBL/GenBank/DDBJ whole genome shotgun (WGS) entry which is preliminary data.</text>
</comment>
<dbReference type="Pfam" id="PF22936">
    <property type="entry name" value="Pol_BBD"/>
    <property type="match status" value="1"/>
</dbReference>
<dbReference type="SMART" id="SM00343">
    <property type="entry name" value="ZnF_C2HC"/>
    <property type="match status" value="1"/>
</dbReference>
<dbReference type="SUPFAM" id="SSF57756">
    <property type="entry name" value="Retrovirus zinc finger-like domains"/>
    <property type="match status" value="1"/>
</dbReference>
<dbReference type="InterPro" id="IPR001878">
    <property type="entry name" value="Znf_CCHC"/>
</dbReference>
<feature type="region of interest" description="Disordered" evidence="2">
    <location>
        <begin position="73"/>
        <end position="111"/>
    </location>
</feature>
<name>A0A6D2I9K6_9BRAS</name>
<organism evidence="4 5">
    <name type="scientific">Microthlaspi erraticum</name>
    <dbReference type="NCBI Taxonomy" id="1685480"/>
    <lineage>
        <taxon>Eukaryota</taxon>
        <taxon>Viridiplantae</taxon>
        <taxon>Streptophyta</taxon>
        <taxon>Embryophyta</taxon>
        <taxon>Tracheophyta</taxon>
        <taxon>Spermatophyta</taxon>
        <taxon>Magnoliopsida</taxon>
        <taxon>eudicotyledons</taxon>
        <taxon>Gunneridae</taxon>
        <taxon>Pentapetalae</taxon>
        <taxon>rosids</taxon>
        <taxon>malvids</taxon>
        <taxon>Brassicales</taxon>
        <taxon>Brassicaceae</taxon>
        <taxon>Coluteocarpeae</taxon>
        <taxon>Microthlaspi</taxon>
    </lineage>
</organism>
<proteinExistence type="predicted"/>
<dbReference type="GO" id="GO:0008270">
    <property type="term" value="F:zinc ion binding"/>
    <property type="evidence" value="ECO:0007669"/>
    <property type="project" value="UniProtKB-KW"/>
</dbReference>
<dbReference type="OrthoDB" id="1739364at2759"/>
<keyword evidence="1" id="KW-0479">Metal-binding</keyword>
<gene>
    <name evidence="4" type="ORF">MERR_LOCUS12115</name>
</gene>
<dbReference type="EMBL" id="CACVBM020000943">
    <property type="protein sequence ID" value="CAA7024880.1"/>
    <property type="molecule type" value="Genomic_DNA"/>
</dbReference>
<protein>
    <recommendedName>
        <fullName evidence="3">CCHC-type domain-containing protein</fullName>
    </recommendedName>
</protein>
<evidence type="ECO:0000259" key="3">
    <source>
        <dbReference type="PROSITE" id="PS50158"/>
    </source>
</evidence>
<feature type="domain" description="CCHC-type" evidence="3">
    <location>
        <begin position="118"/>
        <end position="131"/>
    </location>
</feature>
<feature type="region of interest" description="Disordered" evidence="2">
    <location>
        <begin position="1"/>
        <end position="29"/>
    </location>
</feature>
<dbReference type="Proteomes" id="UP000467841">
    <property type="component" value="Unassembled WGS sequence"/>
</dbReference>
<dbReference type="InterPro" id="IPR054722">
    <property type="entry name" value="PolX-like_BBD"/>
</dbReference>
<dbReference type="GO" id="GO:0003676">
    <property type="term" value="F:nucleic acid binding"/>
    <property type="evidence" value="ECO:0007669"/>
    <property type="project" value="InterPro"/>
</dbReference>
<evidence type="ECO:0000313" key="4">
    <source>
        <dbReference type="EMBL" id="CAA7024880.1"/>
    </source>
</evidence>
<accession>A0A6D2I9K6</accession>
<dbReference type="PROSITE" id="PS50158">
    <property type="entry name" value="ZF_CCHC"/>
    <property type="match status" value="1"/>
</dbReference>
<evidence type="ECO:0000256" key="2">
    <source>
        <dbReference type="SAM" id="MobiDB-lite"/>
    </source>
</evidence>
<reference evidence="4" key="1">
    <citation type="submission" date="2020-01" db="EMBL/GenBank/DDBJ databases">
        <authorList>
            <person name="Mishra B."/>
        </authorList>
    </citation>
    <scope>NUCLEOTIDE SEQUENCE [LARGE SCALE GENOMIC DNA]</scope>
</reference>
<keyword evidence="5" id="KW-1185">Reference proteome</keyword>
<dbReference type="PANTHER" id="PTHR47592:SF27">
    <property type="entry name" value="OS08G0421700 PROTEIN"/>
    <property type="match status" value="1"/>
</dbReference>